<protein>
    <recommendedName>
        <fullName evidence="6">Tetratricopeptide repeat protein</fullName>
    </recommendedName>
</protein>
<evidence type="ECO:0000256" key="3">
    <source>
        <dbReference type="PROSITE-ProRule" id="PRU00339"/>
    </source>
</evidence>
<dbReference type="PANTHER" id="PTHR44943:SF4">
    <property type="entry name" value="TPR REPEAT-CONTAINING PROTEIN MJ0798"/>
    <property type="match status" value="1"/>
</dbReference>
<evidence type="ECO:0008006" key="6">
    <source>
        <dbReference type="Google" id="ProtNLM"/>
    </source>
</evidence>
<evidence type="ECO:0000313" key="4">
    <source>
        <dbReference type="EMBL" id="CAG9314845.1"/>
    </source>
</evidence>
<evidence type="ECO:0000256" key="2">
    <source>
        <dbReference type="ARBA" id="ARBA00022803"/>
    </source>
</evidence>
<sequence length="101" mass="11740">MNRLIFLNDADFHYKKAVLLNELGRYPEAVERYAEAIKINPNNANFYNDKGNILYVLERYQETIECYDNAIKLKPNNPLHFCNRAKACNNLRQEVAAFAGL</sequence>
<dbReference type="SMART" id="SM00028">
    <property type="entry name" value="TPR"/>
    <property type="match status" value="2"/>
</dbReference>
<evidence type="ECO:0000256" key="1">
    <source>
        <dbReference type="ARBA" id="ARBA00022737"/>
    </source>
</evidence>
<feature type="repeat" description="TPR" evidence="3">
    <location>
        <begin position="10"/>
        <end position="43"/>
    </location>
</feature>
<gene>
    <name evidence="4" type="ORF">BSTOLATCC_MIC11839</name>
</gene>
<keyword evidence="1" id="KW-0677">Repeat</keyword>
<dbReference type="InterPro" id="IPR051685">
    <property type="entry name" value="Ycf3/AcsC/BcsC/TPR_MFPF"/>
</dbReference>
<dbReference type="InterPro" id="IPR019734">
    <property type="entry name" value="TPR_rpt"/>
</dbReference>
<feature type="repeat" description="TPR" evidence="3">
    <location>
        <begin position="44"/>
        <end position="77"/>
    </location>
</feature>
<organism evidence="4 5">
    <name type="scientific">Blepharisma stoltei</name>
    <dbReference type="NCBI Taxonomy" id="1481888"/>
    <lineage>
        <taxon>Eukaryota</taxon>
        <taxon>Sar</taxon>
        <taxon>Alveolata</taxon>
        <taxon>Ciliophora</taxon>
        <taxon>Postciliodesmatophora</taxon>
        <taxon>Heterotrichea</taxon>
        <taxon>Heterotrichida</taxon>
        <taxon>Blepharismidae</taxon>
        <taxon>Blepharisma</taxon>
    </lineage>
</organism>
<keyword evidence="2 3" id="KW-0802">TPR repeat</keyword>
<dbReference type="Gene3D" id="1.25.40.10">
    <property type="entry name" value="Tetratricopeptide repeat domain"/>
    <property type="match status" value="1"/>
</dbReference>
<dbReference type="SUPFAM" id="SSF48452">
    <property type="entry name" value="TPR-like"/>
    <property type="match status" value="1"/>
</dbReference>
<dbReference type="InterPro" id="IPR011990">
    <property type="entry name" value="TPR-like_helical_dom_sf"/>
</dbReference>
<proteinExistence type="predicted"/>
<dbReference type="Pfam" id="PF13414">
    <property type="entry name" value="TPR_11"/>
    <property type="match status" value="1"/>
</dbReference>
<keyword evidence="5" id="KW-1185">Reference proteome</keyword>
<dbReference type="EMBL" id="CAJZBQ010000012">
    <property type="protein sequence ID" value="CAG9314845.1"/>
    <property type="molecule type" value="Genomic_DNA"/>
</dbReference>
<name>A0AAU9ISX1_9CILI</name>
<reference evidence="4" key="1">
    <citation type="submission" date="2021-09" db="EMBL/GenBank/DDBJ databases">
        <authorList>
            <consortium name="AG Swart"/>
            <person name="Singh M."/>
            <person name="Singh A."/>
            <person name="Seah K."/>
            <person name="Emmerich C."/>
        </authorList>
    </citation>
    <scope>NUCLEOTIDE SEQUENCE</scope>
    <source>
        <strain evidence="4">ATCC30299</strain>
    </source>
</reference>
<dbReference type="PROSITE" id="PS50005">
    <property type="entry name" value="TPR"/>
    <property type="match status" value="2"/>
</dbReference>
<dbReference type="Proteomes" id="UP001162131">
    <property type="component" value="Unassembled WGS sequence"/>
</dbReference>
<comment type="caution">
    <text evidence="4">The sequence shown here is derived from an EMBL/GenBank/DDBJ whole genome shotgun (WGS) entry which is preliminary data.</text>
</comment>
<dbReference type="PROSITE" id="PS50293">
    <property type="entry name" value="TPR_REGION"/>
    <property type="match status" value="1"/>
</dbReference>
<dbReference type="PANTHER" id="PTHR44943">
    <property type="entry name" value="CELLULOSE SYNTHASE OPERON PROTEIN C"/>
    <property type="match status" value="1"/>
</dbReference>
<dbReference type="AlphaFoldDB" id="A0AAU9ISX1"/>
<accession>A0AAU9ISX1</accession>
<evidence type="ECO:0000313" key="5">
    <source>
        <dbReference type="Proteomes" id="UP001162131"/>
    </source>
</evidence>